<evidence type="ECO:0000256" key="7">
    <source>
        <dbReference type="PROSITE-ProRule" id="PRU01016"/>
    </source>
</evidence>
<evidence type="ECO:0000256" key="4">
    <source>
        <dbReference type="ARBA" id="ARBA00039081"/>
    </source>
</evidence>
<dbReference type="InterPro" id="IPR029063">
    <property type="entry name" value="SAM-dependent_MTases_sf"/>
</dbReference>
<comment type="caution">
    <text evidence="8">The sequence shown here is derived from an EMBL/GenBank/DDBJ whole genome shotgun (WGS) entry which is preliminary data.</text>
</comment>
<keyword evidence="9" id="KW-1185">Reference proteome</keyword>
<dbReference type="AlphaFoldDB" id="A0A9W8CLC1"/>
<name>A0A9W8CLC1_9FUNG</name>
<keyword evidence="2 7" id="KW-0808">Transferase</keyword>
<dbReference type="SUPFAM" id="SSF53335">
    <property type="entry name" value="S-adenosyl-L-methionine-dependent methyltransferases"/>
    <property type="match status" value="1"/>
</dbReference>
<evidence type="ECO:0000313" key="8">
    <source>
        <dbReference type="EMBL" id="KAJ1646357.1"/>
    </source>
</evidence>
<dbReference type="PRINTS" id="PR00105">
    <property type="entry name" value="C5METTRFRASE"/>
</dbReference>
<dbReference type="InterPro" id="IPR031303">
    <property type="entry name" value="C5_meth_CS"/>
</dbReference>
<protein>
    <recommendedName>
        <fullName evidence="5">tRNA (cytosine(38)-C(5))-methyltransferase</fullName>
        <ecNumber evidence="4">2.1.1.204</ecNumber>
    </recommendedName>
    <alternativeName>
        <fullName evidence="6">DNA (cytosine-5)-methyltransferase-like protein 2</fullName>
    </alternativeName>
</protein>
<dbReference type="PROSITE" id="PS00095">
    <property type="entry name" value="C5_MTASE_2"/>
    <property type="match status" value="1"/>
</dbReference>
<dbReference type="Pfam" id="PF00145">
    <property type="entry name" value="DNA_methylase"/>
    <property type="match status" value="1"/>
</dbReference>
<evidence type="ECO:0000256" key="3">
    <source>
        <dbReference type="ARBA" id="ARBA00022691"/>
    </source>
</evidence>
<reference evidence="8" key="1">
    <citation type="submission" date="2022-07" db="EMBL/GenBank/DDBJ databases">
        <title>Phylogenomic reconstructions and comparative analyses of Kickxellomycotina fungi.</title>
        <authorList>
            <person name="Reynolds N.K."/>
            <person name="Stajich J.E."/>
            <person name="Barry K."/>
            <person name="Grigoriev I.V."/>
            <person name="Crous P."/>
            <person name="Smith M.E."/>
        </authorList>
    </citation>
    <scope>NUCLEOTIDE SEQUENCE</scope>
    <source>
        <strain evidence="8">NBRC 105413</strain>
    </source>
</reference>
<dbReference type="InterPro" id="IPR001525">
    <property type="entry name" value="C5_MeTfrase"/>
</dbReference>
<keyword evidence="3 7" id="KW-0949">S-adenosyl-L-methionine</keyword>
<evidence type="ECO:0000256" key="6">
    <source>
        <dbReference type="ARBA" id="ARBA00042810"/>
    </source>
</evidence>
<dbReference type="EC" id="2.1.1.204" evidence="4"/>
<comment type="similarity">
    <text evidence="7">Belongs to the class I-like SAM-binding methyltransferase superfamily. C5-methyltransferase family.</text>
</comment>
<dbReference type="Gene3D" id="3.90.120.10">
    <property type="entry name" value="DNA Methylase, subunit A, domain 2"/>
    <property type="match status" value="1"/>
</dbReference>
<dbReference type="PROSITE" id="PS51679">
    <property type="entry name" value="SAM_MT_C5"/>
    <property type="match status" value="1"/>
</dbReference>
<dbReference type="GO" id="GO:0032259">
    <property type="term" value="P:methylation"/>
    <property type="evidence" value="ECO:0007669"/>
    <property type="project" value="UniProtKB-KW"/>
</dbReference>
<organism evidence="8 9">
    <name type="scientific">Coemansia asiatica</name>
    <dbReference type="NCBI Taxonomy" id="1052880"/>
    <lineage>
        <taxon>Eukaryota</taxon>
        <taxon>Fungi</taxon>
        <taxon>Fungi incertae sedis</taxon>
        <taxon>Zoopagomycota</taxon>
        <taxon>Kickxellomycotina</taxon>
        <taxon>Kickxellomycetes</taxon>
        <taxon>Kickxellales</taxon>
        <taxon>Kickxellaceae</taxon>
        <taxon>Coemansia</taxon>
    </lineage>
</organism>
<dbReference type="GO" id="GO:0008168">
    <property type="term" value="F:methyltransferase activity"/>
    <property type="evidence" value="ECO:0007669"/>
    <property type="project" value="UniProtKB-KW"/>
</dbReference>
<gene>
    <name evidence="8" type="ORF">LPJ64_002156</name>
</gene>
<dbReference type="Proteomes" id="UP001145021">
    <property type="component" value="Unassembled WGS sequence"/>
</dbReference>
<dbReference type="Gene3D" id="3.40.50.150">
    <property type="entry name" value="Vaccinia Virus protein VP39"/>
    <property type="match status" value="1"/>
</dbReference>
<dbReference type="EMBL" id="JANBOH010000064">
    <property type="protein sequence ID" value="KAJ1646357.1"/>
    <property type="molecule type" value="Genomic_DNA"/>
</dbReference>
<keyword evidence="1 7" id="KW-0489">Methyltransferase</keyword>
<dbReference type="PANTHER" id="PTHR46098:SF1">
    <property type="entry name" value="TRNA (CYTOSINE(38)-C(5))-METHYLTRANSFERASE"/>
    <property type="match status" value="1"/>
</dbReference>
<proteinExistence type="inferred from homology"/>
<evidence type="ECO:0000256" key="1">
    <source>
        <dbReference type="ARBA" id="ARBA00022603"/>
    </source>
</evidence>
<dbReference type="PANTHER" id="PTHR46098">
    <property type="entry name" value="TRNA (CYTOSINE(38)-C(5))-METHYLTRANSFERASE"/>
    <property type="match status" value="1"/>
</dbReference>
<dbReference type="InterPro" id="IPR050750">
    <property type="entry name" value="C5-MTase"/>
</dbReference>
<evidence type="ECO:0000256" key="5">
    <source>
        <dbReference type="ARBA" id="ARBA00039681"/>
    </source>
</evidence>
<feature type="active site" evidence="7">
    <location>
        <position position="77"/>
    </location>
</feature>
<accession>A0A9W8CLC1</accession>
<sequence length="362" mass="41102">MAVVCLEFFSGIGGLHYGLQESGVDAIVAMSFDMNENANTVYEYNFGIRPNNKAIDYLDIRDIDRYKASCWLLSPPCQPYTRGGKYLDNEDPRARGLIHLLKLMPKLDNIPSHVFLENVMNFENSQSRRMMVEVLGQLGFDIYECLVSPVQLGIPNNRLRYYMAATRKHTRSAEDNVKWTREYLARGKDAVFTEWPFGPALKTAAPCPMTPLAQYIDPESNDDQSLMVPETYILKRKRLEFDIVQATSSQTSTFTKGYGSKHLIGAGSLLQTKRLDVVENGFGSPERLLDLGLRFFSPKEVSRLHHFPYADDQRKSDFDSAQPIRYALRFPTSISQSQQLKLLGNSLNVHVVAELVKHVLFS</sequence>
<evidence type="ECO:0000256" key="2">
    <source>
        <dbReference type="ARBA" id="ARBA00022679"/>
    </source>
</evidence>
<dbReference type="GO" id="GO:0005634">
    <property type="term" value="C:nucleus"/>
    <property type="evidence" value="ECO:0007669"/>
    <property type="project" value="TreeGrafter"/>
</dbReference>
<evidence type="ECO:0000313" key="9">
    <source>
        <dbReference type="Proteomes" id="UP001145021"/>
    </source>
</evidence>